<name>A0ABY8UUX4_TETOB</name>
<dbReference type="Gene3D" id="3.40.50.12670">
    <property type="match status" value="1"/>
</dbReference>
<feature type="signal peptide" evidence="3">
    <location>
        <begin position="1"/>
        <end position="22"/>
    </location>
</feature>
<proteinExistence type="inferred from homology"/>
<dbReference type="PROSITE" id="PS50234">
    <property type="entry name" value="VWFA"/>
    <property type="match status" value="1"/>
</dbReference>
<evidence type="ECO:0000259" key="4">
    <source>
        <dbReference type="PROSITE" id="PS50234"/>
    </source>
</evidence>
<dbReference type="SUPFAM" id="SSF53300">
    <property type="entry name" value="vWA-like"/>
    <property type="match status" value="1"/>
</dbReference>
<dbReference type="InterPro" id="IPR029058">
    <property type="entry name" value="AB_hydrolase_fold"/>
</dbReference>
<evidence type="ECO:0000256" key="1">
    <source>
        <dbReference type="ARBA" id="ARBA00009431"/>
    </source>
</evidence>
<keyword evidence="3" id="KW-0732">Signal</keyword>
<feature type="chain" id="PRO_5046251647" description="VWFA domain-containing protein" evidence="3">
    <location>
        <begin position="23"/>
        <end position="1164"/>
    </location>
</feature>
<dbReference type="CDD" id="cd00198">
    <property type="entry name" value="vWFA"/>
    <property type="match status" value="1"/>
</dbReference>
<evidence type="ECO:0000313" key="5">
    <source>
        <dbReference type="EMBL" id="WIA24106.1"/>
    </source>
</evidence>
<feature type="region of interest" description="Disordered" evidence="2">
    <location>
        <begin position="451"/>
        <end position="475"/>
    </location>
</feature>
<dbReference type="PANTHER" id="PTHR11802">
    <property type="entry name" value="SERINE PROTEASE FAMILY S10 SERINE CARBOXYPEPTIDASE"/>
    <property type="match status" value="1"/>
</dbReference>
<dbReference type="Gene3D" id="3.40.50.1820">
    <property type="entry name" value="alpha/beta hydrolase"/>
    <property type="match status" value="1"/>
</dbReference>
<protein>
    <recommendedName>
        <fullName evidence="4">VWFA domain-containing protein</fullName>
    </recommendedName>
</protein>
<dbReference type="Proteomes" id="UP001244341">
    <property type="component" value="Chromosome 17b"/>
</dbReference>
<dbReference type="EMBL" id="CP126224">
    <property type="protein sequence ID" value="WIA24106.1"/>
    <property type="molecule type" value="Genomic_DNA"/>
</dbReference>
<dbReference type="Pfam" id="PF00092">
    <property type="entry name" value="VWA"/>
    <property type="match status" value="1"/>
</dbReference>
<dbReference type="SMART" id="SM00327">
    <property type="entry name" value="VWA"/>
    <property type="match status" value="1"/>
</dbReference>
<reference evidence="5 6" key="1">
    <citation type="submission" date="2023-05" db="EMBL/GenBank/DDBJ databases">
        <title>A 100% complete, gapless, phased diploid assembly of the Scenedesmus obliquus UTEX 3031 genome.</title>
        <authorList>
            <person name="Biondi T.C."/>
            <person name="Hanschen E.R."/>
            <person name="Kwon T."/>
            <person name="Eng W."/>
            <person name="Kruse C.P.S."/>
            <person name="Koehler S.I."/>
            <person name="Kunde Y."/>
            <person name="Gleasner C.D."/>
            <person name="You Mak K.T."/>
            <person name="Polle J."/>
            <person name="Hovde B.T."/>
            <person name="Starkenburg S.R."/>
        </authorList>
    </citation>
    <scope>NUCLEOTIDE SEQUENCE [LARGE SCALE GENOMIC DNA]</scope>
    <source>
        <strain evidence="5 6">DOE0152z</strain>
    </source>
</reference>
<dbReference type="SUPFAM" id="SSF53474">
    <property type="entry name" value="alpha/beta-Hydrolases"/>
    <property type="match status" value="1"/>
</dbReference>
<evidence type="ECO:0000313" key="6">
    <source>
        <dbReference type="Proteomes" id="UP001244341"/>
    </source>
</evidence>
<evidence type="ECO:0000256" key="3">
    <source>
        <dbReference type="SAM" id="SignalP"/>
    </source>
</evidence>
<dbReference type="PANTHER" id="PTHR11802:SF254">
    <property type="entry name" value="SERINE CARBOXYPEPTIDASE-LIKE 20"/>
    <property type="match status" value="1"/>
</dbReference>
<dbReference type="Pfam" id="PF00450">
    <property type="entry name" value="Peptidase_S10"/>
    <property type="match status" value="1"/>
</dbReference>
<dbReference type="InterPro" id="IPR001563">
    <property type="entry name" value="Peptidase_S10"/>
</dbReference>
<sequence length="1164" mass="126152">MGNMNASVGLLLAACCFSAALAISVPTEGIHGRIGGSIADQSSNEVRALPGYRQQLPSKHYSGYIDVGAKKERHLFYYLVQSEVPSNVLLLWLTGGPGCSSLDAFTYEHGPLLFSFKQGADAHDQIPTMSDIELNPNPHSWSKTASVLYIDSPAGTGFSYADKPSGYVTNDTMSIDDLEAFVATFFQQYPQLRQLQLYTAGESYAGVYVPLLTQRLLQHNQRLHSSGSSSSSRPYNLAGYIVGNAVTDDAVDYRGQVDYAYNLGLVDPGTYKQTLAICEDHNWKTNQGTPCGNAMDMLEAAMGAVNQYDITAPCFYQAAAAAARQARRSSSSSSSSSSMLRHTISCADRRHALIYYNSPAVRAAIHAGSLEQAGRWEPCSDVLHYTHTAGSMIPVHRELVSAGLRALVYSGTADYVVPFTGSRAWVYGLGMEEVKPWGAWSMPGNKQVAGHTVQFKQQQRQQQQQQQQQGGGGLTFATVLDTNHDSLRPSLGPLDATSPRPDLQLLKPVAHVYDAYTQQTRRPAGGLGGAVSVYSVSYTGRFVAIVAVKLYQTGQTAVGVLKSIWTDNFSSKVSSAVGRVQPRLIAADDGSSKGYAVGAVNSINSLPKTLAVPIVLKDDWCFSHVCFLLDASASVADFYENEKSLALSLANKVSSELSSLTVGKFNTKYEPIVEAVQPDKAGYDVLWTRLRGDVTAEGGTFMEAGLQGCFQHLKRIAKSGISRKTIVLLTDGAPDDEPWAKAKEILDADIRIIVVGVGEAVEKLHADNLRRLVGNAATDLFIPTLSGKNFGDAVNQILLRDVSAAMCGVPPTCLSNTPLGGQLCAVTDAKVNDWFEECGYREPAFDIARSLEGCAAPPAYKPPARAAICYGSCSDQATVPPTGADADGDNWVTGLTTTPYPDFWLKRMEESKKLHGSEKAADTAEANFIDTVKDRAHALVSGAAFAGWSVPSSNLAWFLANTSKQHSIDVHLMLMQAPIAQLWFALDVDSAIGAVEKLAQPSAVPAAITTKQELCRTVSAEGYDQHLYTTVFKRAIPDDDPLVNRNWWNGVGAYRVWMKVHSISIIGAPATYRVKLTYNLRDFYDWECGSEKGVGFDLIKSPRINIRVLNSDAAMLHRYGVAYEYENVGDAEFTVEWKKGQSYGKGASVTSTYSGAQYTWPIPK</sequence>
<feature type="domain" description="VWFA" evidence="4">
    <location>
        <begin position="624"/>
        <end position="802"/>
    </location>
</feature>
<dbReference type="InterPro" id="IPR036465">
    <property type="entry name" value="vWFA_dom_sf"/>
</dbReference>
<keyword evidence="6" id="KW-1185">Reference proteome</keyword>
<feature type="compositionally biased region" description="Low complexity" evidence="2">
    <location>
        <begin position="457"/>
        <end position="468"/>
    </location>
</feature>
<comment type="similarity">
    <text evidence="1">Belongs to the peptidase S10 family.</text>
</comment>
<accession>A0ABY8UUX4</accession>
<dbReference type="Gene3D" id="3.40.50.410">
    <property type="entry name" value="von Willebrand factor, type A domain"/>
    <property type="match status" value="1"/>
</dbReference>
<evidence type="ECO:0000256" key="2">
    <source>
        <dbReference type="SAM" id="MobiDB-lite"/>
    </source>
</evidence>
<dbReference type="InterPro" id="IPR002035">
    <property type="entry name" value="VWF_A"/>
</dbReference>
<gene>
    <name evidence="5" type="ORF">OEZ85_013706</name>
</gene>
<organism evidence="5 6">
    <name type="scientific">Tetradesmus obliquus</name>
    <name type="common">Green alga</name>
    <name type="synonym">Acutodesmus obliquus</name>
    <dbReference type="NCBI Taxonomy" id="3088"/>
    <lineage>
        <taxon>Eukaryota</taxon>
        <taxon>Viridiplantae</taxon>
        <taxon>Chlorophyta</taxon>
        <taxon>core chlorophytes</taxon>
        <taxon>Chlorophyceae</taxon>
        <taxon>CS clade</taxon>
        <taxon>Sphaeropleales</taxon>
        <taxon>Scenedesmaceae</taxon>
        <taxon>Tetradesmus</taxon>
    </lineage>
</organism>
<dbReference type="PRINTS" id="PR00724">
    <property type="entry name" value="CRBOXYPTASEC"/>
</dbReference>